<dbReference type="Proteomes" id="UP001166304">
    <property type="component" value="Unassembled WGS sequence"/>
</dbReference>
<proteinExistence type="predicted"/>
<evidence type="ECO:0000313" key="5">
    <source>
        <dbReference type="Proteomes" id="UP001166304"/>
    </source>
</evidence>
<keyword evidence="5" id="KW-1185">Reference proteome</keyword>
<accession>A0AA41KJL1</accession>
<dbReference type="Gene3D" id="6.10.30.10">
    <property type="match status" value="1"/>
</dbReference>
<dbReference type="Pfam" id="PF12172">
    <property type="entry name" value="zf-ChsH2"/>
    <property type="match status" value="1"/>
</dbReference>
<feature type="domain" description="ChsH2 rubredoxin-like zinc ribbon" evidence="3">
    <location>
        <begin position="344"/>
        <end position="376"/>
    </location>
</feature>
<dbReference type="InterPro" id="IPR052513">
    <property type="entry name" value="Thioester_dehydratase-like"/>
</dbReference>
<evidence type="ECO:0000313" key="4">
    <source>
        <dbReference type="EMBL" id="MBV0902888.1"/>
    </source>
</evidence>
<dbReference type="Gene3D" id="3.40.47.10">
    <property type="match status" value="1"/>
</dbReference>
<dbReference type="SUPFAM" id="SSF53901">
    <property type="entry name" value="Thiolase-like"/>
    <property type="match status" value="2"/>
</dbReference>
<dbReference type="InterPro" id="IPR012340">
    <property type="entry name" value="NA-bd_OB-fold"/>
</dbReference>
<dbReference type="AlphaFoldDB" id="A0AA41KJL1"/>
<dbReference type="GO" id="GO:0008299">
    <property type="term" value="P:isoprenoid biosynthetic process"/>
    <property type="evidence" value="ECO:0007669"/>
    <property type="project" value="UniProtKB-KW"/>
</dbReference>
<comment type="caution">
    <text evidence="4">The sequence shown here is derived from an EMBL/GenBank/DDBJ whole genome shotgun (WGS) entry which is preliminary data.</text>
</comment>
<dbReference type="Pfam" id="PF01796">
    <property type="entry name" value="OB_ChsH2_C"/>
    <property type="match status" value="1"/>
</dbReference>
<evidence type="ECO:0000259" key="3">
    <source>
        <dbReference type="Pfam" id="PF12172"/>
    </source>
</evidence>
<dbReference type="PANTHER" id="PTHR34075:SF5">
    <property type="entry name" value="BLR3430 PROTEIN"/>
    <property type="match status" value="1"/>
</dbReference>
<sequence>MSSDRGIVATGAFVPRLRLDGDEIEAAWGTSAPVARAAVPAADEDALTMAVAAGRDAIASSRFEASAVDHLAIGTTTPPLEEEEFGPRALAALGLESDSTLATATQSTVAGADAVLSAARADGPALAVVADAPAGDPGEAGQRVGAGAAAFLFAADGAVVLTDAATRSRDAPGIRFRESGSETVDGLDITTYERETIRDLVAGAVDALDVPADAVAAVALHQPTADIPHRIAKALPYDAEAVTRGTLVDEVGDAGAATSALGLLAALDASDPSSHVVAGCFGSGASATALAFEVRDPIRTGLSAALDGGVDVPYAQALRERGTIGETEVAGGGAHVSLPSWQRSIPQRYRLEAGRCPDCGAVAFPPEGACPDCHERVTFESVSLPRSGEIVAATVIGQGGAPPEFVPQQRRDGPFGVAIVEASAAGDSARFPVQLTDCDLDEVSVGDRVEARFRRIYSVEGVTRYGLKFAPE</sequence>
<evidence type="ECO:0000259" key="2">
    <source>
        <dbReference type="Pfam" id="PF01796"/>
    </source>
</evidence>
<dbReference type="SUPFAM" id="SSF50249">
    <property type="entry name" value="Nucleic acid-binding proteins"/>
    <property type="match status" value="1"/>
</dbReference>
<name>A0AA41KJL1_9EURY</name>
<dbReference type="InterPro" id="IPR002878">
    <property type="entry name" value="ChsH2_C"/>
</dbReference>
<evidence type="ECO:0000256" key="1">
    <source>
        <dbReference type="ARBA" id="ARBA00023229"/>
    </source>
</evidence>
<organism evidence="4 5">
    <name type="scientific">Haloarcula salina</name>
    <dbReference type="NCBI Taxonomy" id="1429914"/>
    <lineage>
        <taxon>Archaea</taxon>
        <taxon>Methanobacteriati</taxon>
        <taxon>Methanobacteriota</taxon>
        <taxon>Stenosarchaea group</taxon>
        <taxon>Halobacteria</taxon>
        <taxon>Halobacteriales</taxon>
        <taxon>Haloarculaceae</taxon>
        <taxon>Haloarcula</taxon>
    </lineage>
</organism>
<dbReference type="InterPro" id="IPR016039">
    <property type="entry name" value="Thiolase-like"/>
</dbReference>
<reference evidence="4" key="1">
    <citation type="submission" date="2021-06" db="EMBL/GenBank/DDBJ databases">
        <title>New haloarchaea isolates fom saline soil.</title>
        <authorList>
            <person name="Duran-Viseras A."/>
            <person name="Sanchez-Porro C.S."/>
            <person name="Ventosa A."/>
        </authorList>
    </citation>
    <scope>NUCLEOTIDE SEQUENCE</scope>
    <source>
        <strain evidence="4">JCM 18369</strain>
    </source>
</reference>
<protein>
    <submittedName>
        <fullName evidence="4">OB-fold domain-containing protein</fullName>
    </submittedName>
</protein>
<gene>
    <name evidence="4" type="ORF">KTS37_13925</name>
</gene>
<dbReference type="RefSeq" id="WP_162414453.1">
    <property type="nucleotide sequence ID" value="NZ_JAHQXE010000004.1"/>
</dbReference>
<dbReference type="PANTHER" id="PTHR34075">
    <property type="entry name" value="BLR3430 PROTEIN"/>
    <property type="match status" value="1"/>
</dbReference>
<feature type="domain" description="ChsH2 C-terminal OB-fold" evidence="2">
    <location>
        <begin position="382"/>
        <end position="454"/>
    </location>
</feature>
<dbReference type="EMBL" id="JAHQXE010000004">
    <property type="protein sequence ID" value="MBV0902888.1"/>
    <property type="molecule type" value="Genomic_DNA"/>
</dbReference>
<dbReference type="InterPro" id="IPR022002">
    <property type="entry name" value="ChsH2_Znr"/>
</dbReference>
<keyword evidence="1" id="KW-0414">Isoprene biosynthesis</keyword>
<dbReference type="GO" id="GO:0016746">
    <property type="term" value="F:acyltransferase activity"/>
    <property type="evidence" value="ECO:0007669"/>
    <property type="project" value="InterPro"/>
</dbReference>